<name>A0AAV6PB18_SOLSE</name>
<proteinExistence type="predicted"/>
<evidence type="ECO:0000313" key="2">
    <source>
        <dbReference type="Proteomes" id="UP000693946"/>
    </source>
</evidence>
<gene>
    <name evidence="1" type="ORF">JOB18_033612</name>
</gene>
<dbReference type="EMBL" id="JAGKHQ010001589">
    <property type="protein sequence ID" value="KAG7454823.1"/>
    <property type="molecule type" value="Genomic_DNA"/>
</dbReference>
<feature type="non-terminal residue" evidence="1">
    <location>
        <position position="56"/>
    </location>
</feature>
<sequence length="56" mass="6428">MTANSLFDFPAIDKANFCPDCCFSENHTDLFHATLAKLFQHWFPKYPVRGKALGKH</sequence>
<evidence type="ECO:0000313" key="1">
    <source>
        <dbReference type="EMBL" id="KAG7454823.1"/>
    </source>
</evidence>
<dbReference type="Proteomes" id="UP000693946">
    <property type="component" value="Unassembled WGS sequence"/>
</dbReference>
<comment type="caution">
    <text evidence="1">The sequence shown here is derived from an EMBL/GenBank/DDBJ whole genome shotgun (WGS) entry which is preliminary data.</text>
</comment>
<dbReference type="AlphaFoldDB" id="A0AAV6PB18"/>
<protein>
    <submittedName>
        <fullName evidence="1">Uncharacterized protein</fullName>
    </submittedName>
</protein>
<accession>A0AAV6PB18</accession>
<organism evidence="1 2">
    <name type="scientific">Solea senegalensis</name>
    <name type="common">Senegalese sole</name>
    <dbReference type="NCBI Taxonomy" id="28829"/>
    <lineage>
        <taxon>Eukaryota</taxon>
        <taxon>Metazoa</taxon>
        <taxon>Chordata</taxon>
        <taxon>Craniata</taxon>
        <taxon>Vertebrata</taxon>
        <taxon>Euteleostomi</taxon>
        <taxon>Actinopterygii</taxon>
        <taxon>Neopterygii</taxon>
        <taxon>Teleostei</taxon>
        <taxon>Neoteleostei</taxon>
        <taxon>Acanthomorphata</taxon>
        <taxon>Carangaria</taxon>
        <taxon>Pleuronectiformes</taxon>
        <taxon>Pleuronectoidei</taxon>
        <taxon>Soleidae</taxon>
        <taxon>Solea</taxon>
    </lineage>
</organism>
<keyword evidence="2" id="KW-1185">Reference proteome</keyword>
<reference evidence="1 2" key="1">
    <citation type="journal article" date="2021" name="Sci. Rep.">
        <title>Chromosome anchoring in Senegalese sole (Solea senegalensis) reveals sex-associated markers and genome rearrangements in flatfish.</title>
        <authorList>
            <person name="Guerrero-Cozar I."/>
            <person name="Gomez-Garrido J."/>
            <person name="Berbel C."/>
            <person name="Martinez-Blanch J.F."/>
            <person name="Alioto T."/>
            <person name="Claros M.G."/>
            <person name="Gagnaire P.A."/>
            <person name="Manchado M."/>
        </authorList>
    </citation>
    <scope>NUCLEOTIDE SEQUENCE [LARGE SCALE GENOMIC DNA]</scope>
    <source>
        <strain evidence="1">Sse05_10M</strain>
    </source>
</reference>